<dbReference type="GO" id="GO:0009117">
    <property type="term" value="P:nucleotide metabolic process"/>
    <property type="evidence" value="ECO:0007669"/>
    <property type="project" value="UniProtKB-KW"/>
</dbReference>
<keyword evidence="3" id="KW-0546">Nucleotide metabolism</keyword>
<dbReference type="PANTHER" id="PTHR43213">
    <property type="entry name" value="BIFUNCTIONAL DTTP/UTP PYROPHOSPHATASE/METHYLTRANSFERASE PROTEIN-RELATED"/>
    <property type="match status" value="1"/>
</dbReference>
<comment type="subcellular location">
    <subcellularLocation>
        <location evidence="3">Cytoplasm</location>
    </subcellularLocation>
</comment>
<accession>A0A1F5SNU9</accession>
<feature type="active site" description="Proton acceptor" evidence="3">
    <location>
        <position position="73"/>
    </location>
</feature>
<evidence type="ECO:0000256" key="2">
    <source>
        <dbReference type="ARBA" id="ARBA00022801"/>
    </source>
</evidence>
<gene>
    <name evidence="4" type="ORF">A2242_01315</name>
</gene>
<comment type="cofactor">
    <cofactor evidence="1 3">
        <name>a divalent metal cation</name>
        <dbReference type="ChEBI" id="CHEBI:60240"/>
    </cofactor>
</comment>
<comment type="caution">
    <text evidence="3">Lacks conserved residue(s) required for the propagation of feature annotation.</text>
</comment>
<evidence type="ECO:0000313" key="5">
    <source>
        <dbReference type="Proteomes" id="UP000178925"/>
    </source>
</evidence>
<dbReference type="EMBL" id="MFGC01000011">
    <property type="protein sequence ID" value="OGF28378.1"/>
    <property type="molecule type" value="Genomic_DNA"/>
</dbReference>
<dbReference type="InterPro" id="IPR003697">
    <property type="entry name" value="Maf-like"/>
</dbReference>
<name>A0A1F5SNU9_9BACT</name>
<evidence type="ECO:0000256" key="1">
    <source>
        <dbReference type="ARBA" id="ARBA00001968"/>
    </source>
</evidence>
<dbReference type="GO" id="GO:0005737">
    <property type="term" value="C:cytoplasm"/>
    <property type="evidence" value="ECO:0007669"/>
    <property type="project" value="UniProtKB-SubCell"/>
</dbReference>
<dbReference type="Proteomes" id="UP000178925">
    <property type="component" value="Unassembled WGS sequence"/>
</dbReference>
<reference evidence="4 5" key="1">
    <citation type="journal article" date="2016" name="Nat. Commun.">
        <title>Thousands of microbial genomes shed light on interconnected biogeochemical processes in an aquifer system.</title>
        <authorList>
            <person name="Anantharaman K."/>
            <person name="Brown C.T."/>
            <person name="Hug L.A."/>
            <person name="Sharon I."/>
            <person name="Castelle C.J."/>
            <person name="Probst A.J."/>
            <person name="Thomas B.C."/>
            <person name="Singh A."/>
            <person name="Wilkins M.J."/>
            <person name="Karaoz U."/>
            <person name="Brodie E.L."/>
            <person name="Williams K.H."/>
            <person name="Hubbard S.S."/>
            <person name="Banfield J.F."/>
        </authorList>
    </citation>
    <scope>NUCLEOTIDE SEQUENCE [LARGE SCALE GENOMIC DNA]</scope>
</reference>
<dbReference type="InterPro" id="IPR029001">
    <property type="entry name" value="ITPase-like_fam"/>
</dbReference>
<evidence type="ECO:0000313" key="4">
    <source>
        <dbReference type="EMBL" id="OGF28378.1"/>
    </source>
</evidence>
<keyword evidence="2 3" id="KW-0378">Hydrolase</keyword>
<dbReference type="GO" id="GO:0036221">
    <property type="term" value="F:UTP diphosphatase activity"/>
    <property type="evidence" value="ECO:0007669"/>
    <property type="project" value="RHEA"/>
</dbReference>
<dbReference type="AlphaFoldDB" id="A0A1F5SNU9"/>
<dbReference type="GO" id="GO:0036218">
    <property type="term" value="F:dTTP diphosphatase activity"/>
    <property type="evidence" value="ECO:0007669"/>
    <property type="project" value="RHEA"/>
</dbReference>
<dbReference type="Gene3D" id="3.90.950.10">
    <property type="match status" value="1"/>
</dbReference>
<dbReference type="Pfam" id="PF02545">
    <property type="entry name" value="Maf"/>
    <property type="match status" value="1"/>
</dbReference>
<feature type="site" description="Important for substrate specificity" evidence="3">
    <location>
        <position position="158"/>
    </location>
</feature>
<comment type="similarity">
    <text evidence="3">Belongs to the Maf family. YhdE subfamily.</text>
</comment>
<comment type="catalytic activity">
    <reaction evidence="3">
        <text>UTP + H2O = UMP + diphosphate + H(+)</text>
        <dbReference type="Rhea" id="RHEA:29395"/>
        <dbReference type="ChEBI" id="CHEBI:15377"/>
        <dbReference type="ChEBI" id="CHEBI:15378"/>
        <dbReference type="ChEBI" id="CHEBI:33019"/>
        <dbReference type="ChEBI" id="CHEBI:46398"/>
        <dbReference type="ChEBI" id="CHEBI:57865"/>
        <dbReference type="EC" id="3.6.1.9"/>
    </reaction>
</comment>
<dbReference type="PIRSF" id="PIRSF006305">
    <property type="entry name" value="Maf"/>
    <property type="match status" value="1"/>
</dbReference>
<keyword evidence="3" id="KW-0963">Cytoplasm</keyword>
<dbReference type="EC" id="3.6.1.9" evidence="3"/>
<proteinExistence type="inferred from homology"/>
<dbReference type="SUPFAM" id="SSF52972">
    <property type="entry name" value="ITPase-like"/>
    <property type="match status" value="1"/>
</dbReference>
<dbReference type="CDD" id="cd00555">
    <property type="entry name" value="Maf"/>
    <property type="match status" value="1"/>
</dbReference>
<sequence length="198" mass="21524">MKYTGKKIILASGSPRRQELMAKLKLPFQAVASNYKEDMSLPLAPRKLAEHLSHHKAVAVAKRYKNAIIISADSLVVFNGRVLGKPHVPAEAKKMLRLLQGKKNTIITAFTVCDAETGRSFTHSSAVAVTLKKMSGAEIDAYVATKEPLDKAGAYAIQELGAIFIEKIAGDFFAAVGLPLRDLAEVLKKFDVNVLSYA</sequence>
<dbReference type="HAMAP" id="MF_00528">
    <property type="entry name" value="Maf"/>
    <property type="match status" value="1"/>
</dbReference>
<comment type="caution">
    <text evidence="4">The sequence shown here is derived from an EMBL/GenBank/DDBJ whole genome shotgun (WGS) entry which is preliminary data.</text>
</comment>
<protein>
    <recommendedName>
        <fullName evidence="3">dTTP/UTP pyrophosphatase</fullName>
        <shortName evidence="3">dTTPase/UTPase</shortName>
        <ecNumber evidence="3">3.6.1.9</ecNumber>
    </recommendedName>
    <alternativeName>
        <fullName evidence="3">Nucleoside triphosphate pyrophosphatase</fullName>
    </alternativeName>
    <alternativeName>
        <fullName evidence="3">Nucleotide pyrophosphatase</fullName>
        <shortName evidence="3">Nucleotide PPase</shortName>
    </alternativeName>
</protein>
<organism evidence="4 5">
    <name type="scientific">Candidatus Falkowbacteria bacterium RIFOXYA2_FULL_47_9</name>
    <dbReference type="NCBI Taxonomy" id="1797995"/>
    <lineage>
        <taxon>Bacteria</taxon>
        <taxon>Candidatus Falkowiibacteriota</taxon>
    </lineage>
</organism>
<comment type="catalytic activity">
    <reaction evidence="3">
        <text>dTTP + H2O = dTMP + diphosphate + H(+)</text>
        <dbReference type="Rhea" id="RHEA:28534"/>
        <dbReference type="ChEBI" id="CHEBI:15377"/>
        <dbReference type="ChEBI" id="CHEBI:15378"/>
        <dbReference type="ChEBI" id="CHEBI:33019"/>
        <dbReference type="ChEBI" id="CHEBI:37568"/>
        <dbReference type="ChEBI" id="CHEBI:63528"/>
        <dbReference type="EC" id="3.6.1.9"/>
    </reaction>
</comment>
<dbReference type="NCBIfam" id="TIGR00172">
    <property type="entry name" value="maf"/>
    <property type="match status" value="1"/>
</dbReference>
<dbReference type="PANTHER" id="PTHR43213:SF5">
    <property type="entry name" value="BIFUNCTIONAL DTTP_UTP PYROPHOSPHATASE_METHYLTRANSFERASE PROTEIN-RELATED"/>
    <property type="match status" value="1"/>
</dbReference>
<feature type="site" description="Important for substrate specificity" evidence="3">
    <location>
        <position position="16"/>
    </location>
</feature>
<feature type="site" description="Important for substrate specificity" evidence="3">
    <location>
        <position position="74"/>
    </location>
</feature>
<evidence type="ECO:0000256" key="3">
    <source>
        <dbReference type="HAMAP-Rule" id="MF_00528"/>
    </source>
</evidence>
<comment type="function">
    <text evidence="3">Nucleoside triphosphate pyrophosphatase that hydrolyzes dTTP and UTP. May have a dual role in cell division arrest and in preventing the incorporation of modified nucleotides into cellular nucleic acids.</text>
</comment>
<dbReference type="STRING" id="1797995.A2242_01315"/>